<dbReference type="EMBL" id="JAAORC010000002">
    <property type="protein sequence ID" value="MBO8223111.1"/>
    <property type="molecule type" value="Genomic_DNA"/>
</dbReference>
<reference evidence="1" key="1">
    <citation type="submission" date="2020-03" db="EMBL/GenBank/DDBJ databases">
        <title>Genome differentiation and subclade ecological adaptation of Prochlorococcus HLII clade in the global ocean.</title>
        <authorList>
            <person name="Yan W."/>
            <person name="Fen X."/>
            <person name="Zhang W."/>
        </authorList>
    </citation>
    <scope>NUCLEOTIDE SEQUENCE</scope>
    <source>
        <strain evidence="1">XMU1401</strain>
    </source>
</reference>
<dbReference type="Proteomes" id="UP000666562">
    <property type="component" value="Unassembled WGS sequence"/>
</dbReference>
<gene>
    <name evidence="1" type="ORF">HA142_06250</name>
</gene>
<organism evidence="1 2">
    <name type="scientific">Prochlorococcus marinus str. XMU1401</name>
    <dbReference type="NCBI Taxonomy" id="2052594"/>
    <lineage>
        <taxon>Bacteria</taxon>
        <taxon>Bacillati</taxon>
        <taxon>Cyanobacteriota</taxon>
        <taxon>Cyanophyceae</taxon>
        <taxon>Synechococcales</taxon>
        <taxon>Prochlorococcaceae</taxon>
        <taxon>Prochlorococcus</taxon>
    </lineage>
</organism>
<protein>
    <submittedName>
        <fullName evidence="1">Uncharacterized protein</fullName>
    </submittedName>
</protein>
<dbReference type="Pfam" id="PF19866">
    <property type="entry name" value="DUF6339"/>
    <property type="match status" value="1"/>
</dbReference>
<dbReference type="RefSeq" id="WP_209044442.1">
    <property type="nucleotide sequence ID" value="NZ_JAAORC010000002.1"/>
</dbReference>
<dbReference type="AlphaFoldDB" id="A0A8I1X0D9"/>
<name>A0A8I1X0D9_PROMR</name>
<evidence type="ECO:0000313" key="2">
    <source>
        <dbReference type="Proteomes" id="UP000666562"/>
    </source>
</evidence>
<sequence>MYLLPQLKKDTGQEAIFNFIKKGKIDESDIFKEYDGLIYTPSENRKVKTLELHLLRNNIMDLAKKNGFGSESPNRFREFEYDVAISLSNCIFLWNNSLPTGEALRNNFWTYLTIVILPDLAAWRWPMPKEGELSTAWNGRIMGGTRNTFQRIFRRVLSFDRGENHPQRFNLIKELMEDDFSAILERTSIGCNPKIAIALADEFLLMRKRHEDKSKQIQTLIYRESTKDLTAYSKVQSLDLLEEEDLKRLISEVFDQKEKQLLN</sequence>
<proteinExistence type="predicted"/>
<evidence type="ECO:0000313" key="1">
    <source>
        <dbReference type="EMBL" id="MBO8223111.1"/>
    </source>
</evidence>
<dbReference type="InterPro" id="IPR045920">
    <property type="entry name" value="DUF6339"/>
</dbReference>
<accession>A0A8I1X0D9</accession>
<comment type="caution">
    <text evidence="1">The sequence shown here is derived from an EMBL/GenBank/DDBJ whole genome shotgun (WGS) entry which is preliminary data.</text>
</comment>